<gene>
    <name evidence="12" type="ORF">BXYJ_LOCUS9140</name>
</gene>
<evidence type="ECO:0000256" key="1">
    <source>
        <dbReference type="ARBA" id="ARBA00011970"/>
    </source>
</evidence>
<dbReference type="GO" id="GO:0005788">
    <property type="term" value="C:endoplasmic reticulum lumen"/>
    <property type="evidence" value="ECO:0007669"/>
    <property type="project" value="TreeGrafter"/>
</dbReference>
<dbReference type="PANTHER" id="PTHR20961:SF148">
    <property type="entry name" value="EGF DOMAIN-SPECIFIC O-LINKED N-ACETYLGLUCOSAMINE TRANSFERASE"/>
    <property type="match status" value="1"/>
</dbReference>
<protein>
    <recommendedName>
        <fullName evidence="7">EGF domain-specific O-linked N-acetylglucosamine transferase</fullName>
        <ecNumber evidence="1">2.4.1.255</ecNumber>
    </recommendedName>
    <alternativeName>
        <fullName evidence="8">Extracellular O-linked N-acetylglucosamine transferase</fullName>
    </alternativeName>
</protein>
<keyword evidence="13" id="KW-1185">Reference proteome</keyword>
<dbReference type="InterPro" id="IPR007657">
    <property type="entry name" value="Glycosyltransferase_61"/>
</dbReference>
<dbReference type="OrthoDB" id="529273at2759"/>
<sequence>MVKPPLTIGQAKQGNKNCFNRNKTDSKTNWGKTGLGAETVFFLLIECVSSSFTNWSQLELGHQLLEYKILSDPNLLQLCQNDKACPLNPKNFVKRCLGIEEDCRFENSYSSSSVKCSLLAGDQGRTLEDKKLEFWNQADFGLLKPLYSSLSSICESSNREQSTLECSSNFRYCHGKNVFVDLSNLKKSSSKRYRNDVILKGQIGGSCETFDELGIRSRLKELSYLQSWGHEFKNFETYPTFVLNSSNCDVVFDKKTIVMKLDAAINMYHHFCDFINLFLSQFLSGDFSRDVDLIWWDTYSEGYVDDIFGIMWSVFSKFKPIELIDLDGKKVCFRDVTFPLLARQRFGLYYNMPLIAGCSGSWIFKLFHEHVIHRLNIAQKGPTEETRITFIQRKTRFRQIENWKEIRDALNGLPSVRVRVVNFDGNVSFLDQMRIVHNTDILMGIHGSGLTHLLFLPEWAVLFELYNCGDVSCYKDLSMLRGISYITMDSRYSIPQGKGVHPQSNQPHPKFDNYKLNPTKTLELIEGAVKYVKRHPLYVQERRRKRRRDASEL</sequence>
<evidence type="ECO:0000256" key="10">
    <source>
        <dbReference type="ARBA" id="ARBA00049432"/>
    </source>
</evidence>
<dbReference type="GO" id="GO:0097363">
    <property type="term" value="F:protein O-acetylglucosaminyltransferase activity"/>
    <property type="evidence" value="ECO:0007669"/>
    <property type="project" value="UniProtKB-EC"/>
</dbReference>
<comment type="catalytic activity">
    <reaction evidence="9">
        <text>L-seryl-[protein] + UDP-N-acetyl-alpha-D-glucosamine = 3-O-(N-acetyl-beta-D-glucosaminyl)-L-seryl-[protein] + UDP + H(+)</text>
        <dbReference type="Rhea" id="RHEA:48904"/>
        <dbReference type="Rhea" id="RHEA-COMP:9863"/>
        <dbReference type="Rhea" id="RHEA-COMP:12251"/>
        <dbReference type="ChEBI" id="CHEBI:15378"/>
        <dbReference type="ChEBI" id="CHEBI:29999"/>
        <dbReference type="ChEBI" id="CHEBI:57705"/>
        <dbReference type="ChEBI" id="CHEBI:58223"/>
        <dbReference type="ChEBI" id="CHEBI:90838"/>
        <dbReference type="EC" id="2.4.1.255"/>
    </reaction>
</comment>
<dbReference type="Pfam" id="PF04577">
    <property type="entry name" value="Glyco_transf_61"/>
    <property type="match status" value="1"/>
</dbReference>
<feature type="domain" description="Glycosyltransferase 61 catalytic" evidence="11">
    <location>
        <begin position="362"/>
        <end position="461"/>
    </location>
</feature>
<dbReference type="PANTHER" id="PTHR20961">
    <property type="entry name" value="GLYCOSYLTRANSFERASE"/>
    <property type="match status" value="1"/>
</dbReference>
<dbReference type="AlphaFoldDB" id="A0A811LDT3"/>
<evidence type="ECO:0000256" key="2">
    <source>
        <dbReference type="ARBA" id="ARBA00022676"/>
    </source>
</evidence>
<dbReference type="EC" id="2.4.1.255" evidence="1"/>
<evidence type="ECO:0000256" key="8">
    <source>
        <dbReference type="ARBA" id="ARBA00042574"/>
    </source>
</evidence>
<evidence type="ECO:0000313" key="12">
    <source>
        <dbReference type="EMBL" id="CAD5226595.1"/>
    </source>
</evidence>
<keyword evidence="2" id="KW-0328">Glycosyltransferase</keyword>
<evidence type="ECO:0000256" key="3">
    <source>
        <dbReference type="ARBA" id="ARBA00022679"/>
    </source>
</evidence>
<keyword evidence="3" id="KW-0808">Transferase</keyword>
<dbReference type="EMBL" id="CAJFCV020000004">
    <property type="protein sequence ID" value="CAG9115996.1"/>
    <property type="molecule type" value="Genomic_DNA"/>
</dbReference>
<keyword evidence="6" id="KW-0325">Glycoprotein</keyword>
<accession>A0A811LDT3</accession>
<evidence type="ECO:0000256" key="9">
    <source>
        <dbReference type="ARBA" id="ARBA00048317"/>
    </source>
</evidence>
<name>A0A811LDT3_BURXY</name>
<dbReference type="Proteomes" id="UP000659654">
    <property type="component" value="Unassembled WGS sequence"/>
</dbReference>
<comment type="caution">
    <text evidence="12">The sequence shown here is derived from an EMBL/GenBank/DDBJ whole genome shotgun (WGS) entry which is preliminary data.</text>
</comment>
<comment type="catalytic activity">
    <reaction evidence="10">
        <text>L-threonyl-[protein] + UDP-N-acetyl-alpha-D-glucosamine = 3-O-(N-acetyl-beta-D-glucosaminyl)-L-threonyl-[protein] + UDP + H(+)</text>
        <dbReference type="Rhea" id="RHEA:48908"/>
        <dbReference type="Rhea" id="RHEA-COMP:11060"/>
        <dbReference type="Rhea" id="RHEA-COMP:12252"/>
        <dbReference type="ChEBI" id="CHEBI:15378"/>
        <dbReference type="ChEBI" id="CHEBI:30013"/>
        <dbReference type="ChEBI" id="CHEBI:57705"/>
        <dbReference type="ChEBI" id="CHEBI:58223"/>
        <dbReference type="ChEBI" id="CHEBI:90840"/>
        <dbReference type="EC" id="2.4.1.255"/>
    </reaction>
</comment>
<evidence type="ECO:0000313" key="13">
    <source>
        <dbReference type="Proteomes" id="UP000659654"/>
    </source>
</evidence>
<organism evidence="12 13">
    <name type="scientific">Bursaphelenchus xylophilus</name>
    <name type="common">Pinewood nematode worm</name>
    <name type="synonym">Aphelenchoides xylophilus</name>
    <dbReference type="NCBI Taxonomy" id="6326"/>
    <lineage>
        <taxon>Eukaryota</taxon>
        <taxon>Metazoa</taxon>
        <taxon>Ecdysozoa</taxon>
        <taxon>Nematoda</taxon>
        <taxon>Chromadorea</taxon>
        <taxon>Rhabditida</taxon>
        <taxon>Tylenchina</taxon>
        <taxon>Tylenchomorpha</taxon>
        <taxon>Aphelenchoidea</taxon>
        <taxon>Aphelenchoididae</taxon>
        <taxon>Bursaphelenchus</taxon>
    </lineage>
</organism>
<evidence type="ECO:0000256" key="6">
    <source>
        <dbReference type="ARBA" id="ARBA00023180"/>
    </source>
</evidence>
<keyword evidence="5" id="KW-0256">Endoplasmic reticulum</keyword>
<evidence type="ECO:0000259" key="11">
    <source>
        <dbReference type="Pfam" id="PF04577"/>
    </source>
</evidence>
<keyword evidence="4" id="KW-0732">Signal</keyword>
<dbReference type="InterPro" id="IPR049625">
    <property type="entry name" value="Glyco_transf_61_cat"/>
</dbReference>
<evidence type="ECO:0000256" key="7">
    <source>
        <dbReference type="ARBA" id="ARBA00040944"/>
    </source>
</evidence>
<dbReference type="Proteomes" id="UP000582659">
    <property type="component" value="Unassembled WGS sequence"/>
</dbReference>
<evidence type="ECO:0000256" key="5">
    <source>
        <dbReference type="ARBA" id="ARBA00022824"/>
    </source>
</evidence>
<dbReference type="EMBL" id="CAJFDI010000004">
    <property type="protein sequence ID" value="CAD5226595.1"/>
    <property type="molecule type" value="Genomic_DNA"/>
</dbReference>
<proteinExistence type="predicted"/>
<reference evidence="12" key="1">
    <citation type="submission" date="2020-09" db="EMBL/GenBank/DDBJ databases">
        <authorList>
            <person name="Kikuchi T."/>
        </authorList>
    </citation>
    <scope>NUCLEOTIDE SEQUENCE</scope>
    <source>
        <strain evidence="12">Ka4C1</strain>
    </source>
</reference>
<evidence type="ECO:0000256" key="4">
    <source>
        <dbReference type="ARBA" id="ARBA00022729"/>
    </source>
</evidence>
<dbReference type="SMR" id="A0A811LDT3"/>